<evidence type="ECO:0000313" key="4">
    <source>
        <dbReference type="EMBL" id="KAK5093844.1"/>
    </source>
</evidence>
<accession>A0ABR0KDR2</accession>
<evidence type="ECO:0000256" key="1">
    <source>
        <dbReference type="ARBA" id="ARBA00006484"/>
    </source>
</evidence>
<dbReference type="PANTHER" id="PTHR24320:SF33">
    <property type="entry name" value="OXIDOREDUCTASE BLI-4, MITOCHONDRIAL-RELATED"/>
    <property type="match status" value="1"/>
</dbReference>
<reference evidence="4 5" key="1">
    <citation type="submission" date="2023-08" db="EMBL/GenBank/DDBJ databases">
        <title>Black Yeasts Isolated from many extreme environments.</title>
        <authorList>
            <person name="Coleine C."/>
            <person name="Stajich J.E."/>
            <person name="Selbmann L."/>
        </authorList>
    </citation>
    <scope>NUCLEOTIDE SEQUENCE [LARGE SCALE GENOMIC DNA]</scope>
    <source>
        <strain evidence="4 5">CCFEE 5885</strain>
    </source>
</reference>
<dbReference type="Gene3D" id="3.40.50.720">
    <property type="entry name" value="NAD(P)-binding Rossmann-like Domain"/>
    <property type="match status" value="1"/>
</dbReference>
<dbReference type="Proteomes" id="UP001345013">
    <property type="component" value="Unassembled WGS sequence"/>
</dbReference>
<protein>
    <recommendedName>
        <fullName evidence="6">Retinol dehydrogenase 12</fullName>
    </recommendedName>
</protein>
<dbReference type="InterPro" id="IPR002347">
    <property type="entry name" value="SDR_fam"/>
</dbReference>
<comment type="similarity">
    <text evidence="1">Belongs to the short-chain dehydrogenases/reductases (SDR) family.</text>
</comment>
<dbReference type="PANTHER" id="PTHR24320">
    <property type="entry name" value="RETINOL DEHYDROGENASE"/>
    <property type="match status" value="1"/>
</dbReference>
<keyword evidence="3" id="KW-0560">Oxidoreductase</keyword>
<organism evidence="4 5">
    <name type="scientific">Lithohypha guttulata</name>
    <dbReference type="NCBI Taxonomy" id="1690604"/>
    <lineage>
        <taxon>Eukaryota</taxon>
        <taxon>Fungi</taxon>
        <taxon>Dikarya</taxon>
        <taxon>Ascomycota</taxon>
        <taxon>Pezizomycotina</taxon>
        <taxon>Eurotiomycetes</taxon>
        <taxon>Chaetothyriomycetidae</taxon>
        <taxon>Chaetothyriales</taxon>
        <taxon>Trichomeriaceae</taxon>
        <taxon>Lithohypha</taxon>
    </lineage>
</organism>
<evidence type="ECO:0000256" key="2">
    <source>
        <dbReference type="ARBA" id="ARBA00022857"/>
    </source>
</evidence>
<keyword evidence="2" id="KW-0521">NADP</keyword>
<keyword evidence="5" id="KW-1185">Reference proteome</keyword>
<dbReference type="EMBL" id="JAVRRG010000039">
    <property type="protein sequence ID" value="KAK5093844.1"/>
    <property type="molecule type" value="Genomic_DNA"/>
</dbReference>
<dbReference type="PRINTS" id="PR00081">
    <property type="entry name" value="GDHRDH"/>
</dbReference>
<sequence>MVTTFRQAINPNTGQEENMEAIKNTIAENMGGVAHAFANDDQKFDIEKDVPDQSGKVAVVTGGSEGIGYAAAFTLLKNNLEKLFILSMSQETFDGCLNDIKEKLGADKAQRVTWVKCNLGDLPNAASAAKEISNGTDRLDILIMNSGRGIMTYQLTEGSQIDRHMMVNHVGHVTLASHLLPLLKSTSEKGTVRIQLQSSNAHEMAPKDTKFASIDELNQDLGPNGQYGRSKLANLLYARYLDRHLHKSHPNILINATHPGFVETKMSTQDIHEPYPTAGYGMSVAMSPIKKDQWEGSTSTLYAATKTDRSGEYICPPAIVEPGSELANNAELGDQLMKLTREIVKTKFGAQSVDKGCPLKDY</sequence>
<dbReference type="Pfam" id="PF00106">
    <property type="entry name" value="adh_short"/>
    <property type="match status" value="1"/>
</dbReference>
<gene>
    <name evidence="4" type="ORF">LTR24_004039</name>
</gene>
<evidence type="ECO:0000313" key="5">
    <source>
        <dbReference type="Proteomes" id="UP001345013"/>
    </source>
</evidence>
<evidence type="ECO:0008006" key="6">
    <source>
        <dbReference type="Google" id="ProtNLM"/>
    </source>
</evidence>
<dbReference type="InterPro" id="IPR036291">
    <property type="entry name" value="NAD(P)-bd_dom_sf"/>
</dbReference>
<name>A0ABR0KDR2_9EURO</name>
<comment type="caution">
    <text evidence="4">The sequence shown here is derived from an EMBL/GenBank/DDBJ whole genome shotgun (WGS) entry which is preliminary data.</text>
</comment>
<evidence type="ECO:0000256" key="3">
    <source>
        <dbReference type="ARBA" id="ARBA00023002"/>
    </source>
</evidence>
<proteinExistence type="inferred from homology"/>
<dbReference type="SUPFAM" id="SSF51735">
    <property type="entry name" value="NAD(P)-binding Rossmann-fold domains"/>
    <property type="match status" value="1"/>
</dbReference>